<sequence>MAGGITSRWLRQFVQSSLRPNQLCALSVTFRAQTVETQSLCTSCNKHGRFGHRLVKLWEQPEYTTKPLPVYRTGGRLPTKVQHSNEIVPGRVWTKKLGGGDSREWHWVDRSRLTAEEVNAKSYYQEKVIKVQHDDSRSGMIALVAGPKKERWILATETMEAGTIITNSAKMIPDAEFVDGDAYPVGMIPSGTRICSLEFVPGKGAQIARSAGNYGTILRKEGVRVIIKMPSSREINVDEKCVAVIGKVAAGSHSTKWGSPAQKRAHGIRPGSGRKKMGDDRSTKKLTPVAPMVVIGDKKVLQRSDALEE</sequence>
<evidence type="ECO:0000256" key="3">
    <source>
        <dbReference type="ARBA" id="ARBA00023274"/>
    </source>
</evidence>
<protein>
    <submittedName>
        <fullName evidence="7">39S ribosomal protein L2, mitochondrial</fullName>
    </submittedName>
</protein>
<dbReference type="PANTHER" id="PTHR13691">
    <property type="entry name" value="RIBOSOMAL PROTEIN L2"/>
    <property type="match status" value="1"/>
</dbReference>
<feature type="domain" description="Large ribosomal subunit protein uL2 C-terminal" evidence="5">
    <location>
        <begin position="177"/>
        <end position="288"/>
    </location>
</feature>
<keyword evidence="3" id="KW-0687">Ribonucleoprotein</keyword>
<dbReference type="SMART" id="SM01383">
    <property type="entry name" value="Ribosomal_L2"/>
    <property type="match status" value="1"/>
</dbReference>
<dbReference type="Pfam" id="PF03947">
    <property type="entry name" value="Ribosomal_L2_C"/>
    <property type="match status" value="1"/>
</dbReference>
<evidence type="ECO:0000256" key="2">
    <source>
        <dbReference type="ARBA" id="ARBA00022980"/>
    </source>
</evidence>
<dbReference type="InterPro" id="IPR002171">
    <property type="entry name" value="Ribosomal_uL2"/>
</dbReference>
<reference evidence="7" key="1">
    <citation type="submission" date="2020-04" db="EMBL/GenBank/DDBJ databases">
        <authorList>
            <person name="Neveu A P."/>
        </authorList>
    </citation>
    <scope>NUCLEOTIDE SEQUENCE</scope>
    <source>
        <tissue evidence="7">Whole embryo</tissue>
    </source>
</reference>
<organism evidence="7">
    <name type="scientific">Phallusia mammillata</name>
    <dbReference type="NCBI Taxonomy" id="59560"/>
    <lineage>
        <taxon>Eukaryota</taxon>
        <taxon>Metazoa</taxon>
        <taxon>Chordata</taxon>
        <taxon>Tunicata</taxon>
        <taxon>Ascidiacea</taxon>
        <taxon>Phlebobranchia</taxon>
        <taxon>Ascidiidae</taxon>
        <taxon>Phallusia</taxon>
    </lineage>
</organism>
<dbReference type="InterPro" id="IPR008991">
    <property type="entry name" value="Translation_prot_SH3-like_sf"/>
</dbReference>
<dbReference type="EMBL" id="LR788102">
    <property type="protein sequence ID" value="CAB3263964.1"/>
    <property type="molecule type" value="mRNA"/>
</dbReference>
<dbReference type="SMART" id="SM01382">
    <property type="entry name" value="Ribosomal_L2_C"/>
    <property type="match status" value="1"/>
</dbReference>
<gene>
    <name evidence="7" type="primary">Mrpl2</name>
</gene>
<evidence type="ECO:0000259" key="5">
    <source>
        <dbReference type="SMART" id="SM01382"/>
    </source>
</evidence>
<evidence type="ECO:0000256" key="4">
    <source>
        <dbReference type="SAM" id="MobiDB-lite"/>
    </source>
</evidence>
<evidence type="ECO:0000259" key="6">
    <source>
        <dbReference type="SMART" id="SM01383"/>
    </source>
</evidence>
<feature type="domain" description="Large ribosomal subunit protein uL2 RNA-binding" evidence="6">
    <location>
        <begin position="75"/>
        <end position="167"/>
    </location>
</feature>
<dbReference type="PANTHER" id="PTHR13691:SF73">
    <property type="entry name" value="LARGE RIBOSOMAL SUBUNIT PROTEIN UL2M"/>
    <property type="match status" value="1"/>
</dbReference>
<feature type="compositionally biased region" description="Basic residues" evidence="4">
    <location>
        <begin position="263"/>
        <end position="275"/>
    </location>
</feature>
<evidence type="ECO:0000256" key="1">
    <source>
        <dbReference type="ARBA" id="ARBA00005636"/>
    </source>
</evidence>
<dbReference type="Gene3D" id="2.40.50.140">
    <property type="entry name" value="Nucleic acid-binding proteins"/>
    <property type="match status" value="1"/>
</dbReference>
<comment type="similarity">
    <text evidence="1">Belongs to the universal ribosomal protein uL2 family.</text>
</comment>
<dbReference type="InterPro" id="IPR022666">
    <property type="entry name" value="Ribosomal_uL2_RNA-bd_dom"/>
</dbReference>
<proteinExistence type="evidence at transcript level"/>
<dbReference type="GO" id="GO:0032543">
    <property type="term" value="P:mitochondrial translation"/>
    <property type="evidence" value="ECO:0007669"/>
    <property type="project" value="TreeGrafter"/>
</dbReference>
<name>A0A6F9DKJ0_9ASCI</name>
<dbReference type="Gene3D" id="2.30.30.30">
    <property type="match status" value="1"/>
</dbReference>
<dbReference type="SUPFAM" id="SSF50104">
    <property type="entry name" value="Translation proteins SH3-like domain"/>
    <property type="match status" value="1"/>
</dbReference>
<accession>A0A6F9DKJ0</accession>
<dbReference type="GO" id="GO:0005762">
    <property type="term" value="C:mitochondrial large ribosomal subunit"/>
    <property type="evidence" value="ECO:0007669"/>
    <property type="project" value="TreeGrafter"/>
</dbReference>
<dbReference type="GO" id="GO:0003735">
    <property type="term" value="F:structural constituent of ribosome"/>
    <property type="evidence" value="ECO:0007669"/>
    <property type="project" value="InterPro"/>
</dbReference>
<evidence type="ECO:0000313" key="7">
    <source>
        <dbReference type="EMBL" id="CAB3263964.1"/>
    </source>
</evidence>
<dbReference type="InterPro" id="IPR022669">
    <property type="entry name" value="Ribosomal_uL2_C"/>
</dbReference>
<keyword evidence="2 7" id="KW-0689">Ribosomal protein</keyword>
<dbReference type="GO" id="GO:0003723">
    <property type="term" value="F:RNA binding"/>
    <property type="evidence" value="ECO:0007669"/>
    <property type="project" value="TreeGrafter"/>
</dbReference>
<dbReference type="SUPFAM" id="SSF50249">
    <property type="entry name" value="Nucleic acid-binding proteins"/>
    <property type="match status" value="1"/>
</dbReference>
<dbReference type="InterPro" id="IPR014722">
    <property type="entry name" value="Rib_uL2_dom2"/>
</dbReference>
<dbReference type="AlphaFoldDB" id="A0A6F9DKJ0"/>
<feature type="region of interest" description="Disordered" evidence="4">
    <location>
        <begin position="255"/>
        <end position="287"/>
    </location>
</feature>
<dbReference type="InterPro" id="IPR012340">
    <property type="entry name" value="NA-bd_OB-fold"/>
</dbReference>